<comment type="caution">
    <text evidence="5">The sequence shown here is derived from an EMBL/GenBank/DDBJ whole genome shotgun (WGS) entry which is preliminary data.</text>
</comment>
<dbReference type="Gene3D" id="3.40.50.150">
    <property type="entry name" value="Vaccinia Virus protein VP39"/>
    <property type="match status" value="1"/>
</dbReference>
<keyword evidence="7" id="KW-1185">Reference proteome</keyword>
<proteinExistence type="predicted"/>
<accession>A0A3S3PZV2</accession>
<dbReference type="GO" id="GO:0032259">
    <property type="term" value="P:methylation"/>
    <property type="evidence" value="ECO:0007669"/>
    <property type="project" value="UniProtKB-KW"/>
</dbReference>
<keyword evidence="2" id="KW-0808">Transferase</keyword>
<dbReference type="AlphaFoldDB" id="A0A3S3PZV2"/>
<keyword evidence="1" id="KW-0489">Methyltransferase</keyword>
<sequence length="350" mass="40063">MVVIKLLGDVGIHLNGDQDFDPQVKNNRFYSFIFAYAFSGFEFAYQKSFFECQDLCKLMQKINRSKLGKILLYHPSVILPSLITYYFYVLPDEEAYEYTGKAYDTGFTDTLKDQNKCVPLSTGIWDGVETVQEAYEKKLQIVASKLKLRIGMRVLDIGCGEGGLCHFIAANNDVSVVGINISKLQVERAKQLCSGLNVKVEQKHMMLITGTYDRIICLGVAEVLGSGKFRRFFEIVHSCLADDGLFLLEVFTARNFPLPVKDKCMTSLFGELSLPYTIDLIDSAKNLFVIEEWENLSKHEFRTSIERVKMLKRKENEDECERATEFFFAWQAASIDSNLFQVYRIIFSKI</sequence>
<dbReference type="SUPFAM" id="SSF53335">
    <property type="entry name" value="S-adenosyl-L-methionine-dependent methyltransferases"/>
    <property type="match status" value="1"/>
</dbReference>
<evidence type="ECO:0000256" key="3">
    <source>
        <dbReference type="ARBA" id="ARBA00022691"/>
    </source>
</evidence>
<dbReference type="InterPro" id="IPR029063">
    <property type="entry name" value="SAM-dependent_MTases_sf"/>
</dbReference>
<dbReference type="InterPro" id="IPR050723">
    <property type="entry name" value="CFA/CMAS"/>
</dbReference>
<gene>
    <name evidence="6" type="ORF">B4U79_16809</name>
    <name evidence="5" type="ORF">B4U79_16812</name>
</gene>
<evidence type="ECO:0000256" key="4">
    <source>
        <dbReference type="ARBA" id="ARBA00023098"/>
    </source>
</evidence>
<dbReference type="PANTHER" id="PTHR43667">
    <property type="entry name" value="CYCLOPROPANE-FATTY-ACYL-PHOSPHOLIPID SYNTHASE"/>
    <property type="match status" value="1"/>
</dbReference>
<keyword evidence="3" id="KW-0949">S-adenosyl-L-methionine</keyword>
<dbReference type="GO" id="GO:0008168">
    <property type="term" value="F:methyltransferase activity"/>
    <property type="evidence" value="ECO:0007669"/>
    <property type="project" value="UniProtKB-KW"/>
</dbReference>
<organism evidence="5 7">
    <name type="scientific">Dinothrombium tinctorium</name>
    <dbReference type="NCBI Taxonomy" id="1965070"/>
    <lineage>
        <taxon>Eukaryota</taxon>
        <taxon>Metazoa</taxon>
        <taxon>Ecdysozoa</taxon>
        <taxon>Arthropoda</taxon>
        <taxon>Chelicerata</taxon>
        <taxon>Arachnida</taxon>
        <taxon>Acari</taxon>
        <taxon>Acariformes</taxon>
        <taxon>Trombidiformes</taxon>
        <taxon>Prostigmata</taxon>
        <taxon>Anystina</taxon>
        <taxon>Parasitengona</taxon>
        <taxon>Trombidioidea</taxon>
        <taxon>Trombidiidae</taxon>
        <taxon>Dinothrombium</taxon>
    </lineage>
</organism>
<dbReference type="STRING" id="1965070.A0A3S3PZV2"/>
<dbReference type="Proteomes" id="UP000285301">
    <property type="component" value="Unassembled WGS sequence"/>
</dbReference>
<evidence type="ECO:0000256" key="1">
    <source>
        <dbReference type="ARBA" id="ARBA00022603"/>
    </source>
</evidence>
<reference evidence="5 7" key="1">
    <citation type="journal article" date="2018" name="Gigascience">
        <title>Genomes of trombidid mites reveal novel predicted allergens and laterally-transferred genes associated with secondary metabolism.</title>
        <authorList>
            <person name="Dong X."/>
            <person name="Chaisiri K."/>
            <person name="Xia D."/>
            <person name="Armstrong S.D."/>
            <person name="Fang Y."/>
            <person name="Donnelly M.J."/>
            <person name="Kadowaki T."/>
            <person name="McGarry J.W."/>
            <person name="Darby A.C."/>
            <person name="Makepeace B.L."/>
        </authorList>
    </citation>
    <scope>NUCLEOTIDE SEQUENCE [LARGE SCALE GENOMIC DNA]</scope>
    <source>
        <strain evidence="5">UoL-WK</strain>
    </source>
</reference>
<dbReference type="OrthoDB" id="8300214at2759"/>
<dbReference type="PANTHER" id="PTHR43667:SF1">
    <property type="entry name" value="CYCLOPROPANE-FATTY-ACYL-PHOSPHOLIPID SYNTHASE"/>
    <property type="match status" value="1"/>
</dbReference>
<dbReference type="GO" id="GO:0006629">
    <property type="term" value="P:lipid metabolic process"/>
    <property type="evidence" value="ECO:0007669"/>
    <property type="project" value="UniProtKB-KW"/>
</dbReference>
<protein>
    <submittedName>
        <fullName evidence="5">Cyclopropane-fatty-acyl-phospholipid synthase-like protein</fullName>
    </submittedName>
</protein>
<name>A0A3S3PZV2_9ACAR</name>
<evidence type="ECO:0000313" key="6">
    <source>
        <dbReference type="EMBL" id="RWS00820.1"/>
    </source>
</evidence>
<evidence type="ECO:0000313" key="7">
    <source>
        <dbReference type="Proteomes" id="UP000285301"/>
    </source>
</evidence>
<evidence type="ECO:0000313" key="5">
    <source>
        <dbReference type="EMBL" id="RWS00803.1"/>
    </source>
</evidence>
<keyword evidence="4" id="KW-0443">Lipid metabolism</keyword>
<dbReference type="EMBL" id="NCKU01010414">
    <property type="protein sequence ID" value="RWS00820.1"/>
    <property type="molecule type" value="Genomic_DNA"/>
</dbReference>
<dbReference type="EMBL" id="NCKU01010453">
    <property type="protein sequence ID" value="RWS00803.1"/>
    <property type="molecule type" value="Genomic_DNA"/>
</dbReference>
<reference evidence="5" key="2">
    <citation type="submission" date="2018-11" db="EMBL/GenBank/DDBJ databases">
        <title>Trombidioid mite genomics.</title>
        <authorList>
            <person name="Dong X."/>
        </authorList>
    </citation>
    <scope>NUCLEOTIDE SEQUENCE</scope>
    <source>
        <strain evidence="5">UoL-WK</strain>
    </source>
</reference>
<dbReference type="CDD" id="cd02440">
    <property type="entry name" value="AdoMet_MTases"/>
    <property type="match status" value="1"/>
</dbReference>
<dbReference type="Pfam" id="PF02353">
    <property type="entry name" value="CMAS"/>
    <property type="match status" value="1"/>
</dbReference>
<evidence type="ECO:0000256" key="2">
    <source>
        <dbReference type="ARBA" id="ARBA00022679"/>
    </source>
</evidence>